<dbReference type="RefSeq" id="WP_130253931.1">
    <property type="nucleotide sequence ID" value="NZ_PPSX01000008.1"/>
</dbReference>
<gene>
    <name evidence="1" type="ORF">C1E23_01725</name>
</gene>
<dbReference type="SUPFAM" id="SSF53474">
    <property type="entry name" value="alpha/beta-Hydrolases"/>
    <property type="match status" value="1"/>
</dbReference>
<organism evidence="1 2">
    <name type="scientific">Pseudoalteromonas phenolica</name>
    <dbReference type="NCBI Taxonomy" id="161398"/>
    <lineage>
        <taxon>Bacteria</taxon>
        <taxon>Pseudomonadati</taxon>
        <taxon>Pseudomonadota</taxon>
        <taxon>Gammaproteobacteria</taxon>
        <taxon>Alteromonadales</taxon>
        <taxon>Pseudoalteromonadaceae</taxon>
        <taxon>Pseudoalteromonas</taxon>
    </lineage>
</organism>
<proteinExistence type="predicted"/>
<dbReference type="EMBL" id="PPSX01000008">
    <property type="protein sequence ID" value="RZQ54842.1"/>
    <property type="molecule type" value="Genomic_DNA"/>
</dbReference>
<protein>
    <recommendedName>
        <fullName evidence="3">RHS repeat-associated core domain-containing protein</fullName>
    </recommendedName>
</protein>
<dbReference type="Proteomes" id="UP000291338">
    <property type="component" value="Unassembled WGS sequence"/>
</dbReference>
<dbReference type="Gene3D" id="2.180.10.10">
    <property type="entry name" value="RHS repeat-associated core"/>
    <property type="match status" value="1"/>
</dbReference>
<sequence length="331" mass="36486">MNGRVYDYNLGRFMSVDPVIQGSGNSQGINPYSYIMNNPLGGVDPTGYSIEEETVEFDVADIKNIEVYEDGSITVNFNNGAERQSFANAKVSLGGATVDIGSMAATAKRDALIAGDVYESKSKLSKAENGIERLSNQKLKEKGLDDLTYQDEDSGFNSALYFDYEREMYIYAFAGTSITNVTGDWKTNYLQSEGENSVQYDFAVNNTRRITMRLGSSNVSTTGHSLGGGLASVSASAFGLKSNTFNAAGIHDKTISNYNINQQHFLNVNAYYVKGEVLSYYQDTRAGLPSAIGNRVELKPNNFKYDYPNVSTRTQRHLMSSVHRALDRTYP</sequence>
<dbReference type="NCBIfam" id="TIGR03696">
    <property type="entry name" value="Rhs_assc_core"/>
    <property type="match status" value="1"/>
</dbReference>
<evidence type="ECO:0000313" key="2">
    <source>
        <dbReference type="Proteomes" id="UP000291338"/>
    </source>
</evidence>
<evidence type="ECO:0000313" key="1">
    <source>
        <dbReference type="EMBL" id="RZQ54842.1"/>
    </source>
</evidence>
<dbReference type="InterPro" id="IPR022385">
    <property type="entry name" value="Rhs_assc_core"/>
</dbReference>
<accession>A0A4Q7IS96</accession>
<reference evidence="1 2" key="1">
    <citation type="submission" date="2018-01" db="EMBL/GenBank/DDBJ databases">
        <title>Co-occurrence of chitin degradation, pigmentation and bioactivity in marine Pseudoalteromonas.</title>
        <authorList>
            <person name="Paulsen S."/>
            <person name="Gram L."/>
            <person name="Machado H."/>
        </authorList>
    </citation>
    <scope>NUCLEOTIDE SEQUENCE [LARGE SCALE GENOMIC DNA]</scope>
    <source>
        <strain evidence="1 2">S3898</strain>
    </source>
</reference>
<name>A0A4Q7IS96_9GAMM</name>
<dbReference type="AlphaFoldDB" id="A0A4Q7IS96"/>
<comment type="caution">
    <text evidence="1">The sequence shown here is derived from an EMBL/GenBank/DDBJ whole genome shotgun (WGS) entry which is preliminary data.</text>
</comment>
<dbReference type="Pfam" id="PF26363">
    <property type="entry name" value="Phospholipase-like"/>
    <property type="match status" value="1"/>
</dbReference>
<dbReference type="InterPro" id="IPR029058">
    <property type="entry name" value="AB_hydrolase_fold"/>
</dbReference>
<evidence type="ECO:0008006" key="3">
    <source>
        <dbReference type="Google" id="ProtNLM"/>
    </source>
</evidence>